<evidence type="ECO:0000256" key="6">
    <source>
        <dbReference type="ARBA" id="ARBA00024695"/>
    </source>
</evidence>
<dbReference type="STRING" id="94643.A0A2A9MD90"/>
<proteinExistence type="inferred from homology"/>
<feature type="compositionally biased region" description="Basic and acidic residues" evidence="8">
    <location>
        <begin position="384"/>
        <end position="393"/>
    </location>
</feature>
<name>A0A2A9MD90_BESBE</name>
<feature type="region of interest" description="Disordered" evidence="8">
    <location>
        <begin position="107"/>
        <end position="142"/>
    </location>
</feature>
<dbReference type="Pfam" id="PF04147">
    <property type="entry name" value="Nop14"/>
    <property type="match status" value="1"/>
</dbReference>
<feature type="region of interest" description="Disordered" evidence="8">
    <location>
        <begin position="245"/>
        <end position="295"/>
    </location>
</feature>
<dbReference type="GeneID" id="40312339"/>
<dbReference type="KEGG" id="bbes:BESB_074130"/>
<comment type="function">
    <text evidence="6">Involved in nucleolar processing of pre-18S ribosomal RNA. Has a role in the nuclear export of 40S pre-ribosomal subunit to the cytoplasm.</text>
</comment>
<comment type="caution">
    <text evidence="9">The sequence shown here is derived from an EMBL/GenBank/DDBJ whole genome shotgun (WGS) entry which is preliminary data.</text>
</comment>
<keyword evidence="5" id="KW-0539">Nucleus</keyword>
<accession>A0A2A9MD90</accession>
<gene>
    <name evidence="9" type="ORF">BESB_074130</name>
</gene>
<sequence length="1232" mass="134562">MAKKRKEGGVGGKAGKTASRGAGNAFEVLANKKLRRAVVGLTVKGSSRNSLAATHKDQQRRSHAFHSASSVAGFRDERFSGGGKGDEEDLLFHRMKLLAQRRQREKELARKCRNKKKKGGFALGEEDDEEDEGLTVSGKALSQMEDDELKKLGTLGERLGDDIEDEGVEFPSNLFFKDGYDAGEQEGDTKRPLTRREIYREIIANSKEAKARLASEQRQQQMLLEKLDDDYADLLKRPEALFRPTKKQAMEALLQKHLGKKDDGAKKDDAQAAAKEKHATKSEAPSAKAPHEQPSAACPLLLFSSSSSSASSVSASSASSVSASSASSVFASSAMATSSLTRQQRAADDFDALAASLRFDRRLPGTEKLLTAEELAEKKKKMLEKKERERTERMLQLGDEPEEEGEDAEAESEEDEEGDNDAEDREEDGDKEEKGDDDDEEKDDEDEDEEDDEEDDDDDDESEEDEEVEEARTLLEEGAESDDEDEEEIAEGDDDAGDKGAAQAKLGRSLFTAGTAEPSSASGEDENGNDTEDESEEDSEGDEAEEEESNGNADGKDPEAAPAGENDDDDDEAFLNEDEKKARVWMRNDKGEETLTFKPPVPLTRDDARALLLPHPLRSQWKLLHRVRVLHFGEDAKAASSAIQTQKEKKEKMFRALLGYALDAHLASLRSDKGFPLSELWAALSEHYLFFAEEFPDVVFSFFFPLLVNMSARVSPEALPPELFSLLSSAFSPLEGTSQRGAVGEESEADSDAGKKSGKKGKKSKNGAEAAKAGLPRDTLHAFSVASSDESSLPYPLLSAGAPVKKPSSSATVPPAAADLAVLHFLFLACPLTDFRHPLLSPALLLLDFFASMRSSFSLSQGAAARPSAERRALPPALPASEAALTAAVSAAEHMLKNVEQSGKQAPQRKETRSAARGETEQEAQGAESGLPPAVAASSIDTSLQILLLQRIAMRASGRFFPSFFSLAIALLRTLLQSAEGGKANAQESQEIAKAVLNTLRAQVHQMAEASQAAYVPLAHYLLPAFPALHAALLLAAARSAPAKVEKRAEKRQEAAEGDEGADCLARLTQAPWFPLLVALRRLWRACEAILVAPLEPLSLYHAGEKVGLTLLTPRYVEPSLLRRRGSAWALEDETRVGFEELRREKRQANQMRRQGGRMLRRDAAFVMTQKGRRESFRKRRNADRQKEIMGILEQDQVEYKKLKTTGENEAKKGGEAKLGTVEAAGLPLRRG</sequence>
<dbReference type="Proteomes" id="UP000224006">
    <property type="component" value="Unassembled WGS sequence"/>
</dbReference>
<keyword evidence="7" id="KW-0175">Coiled coil</keyword>
<feature type="compositionally biased region" description="Basic and acidic residues" evidence="8">
    <location>
        <begin position="1205"/>
        <end position="1216"/>
    </location>
</feature>
<evidence type="ECO:0000256" key="8">
    <source>
        <dbReference type="SAM" id="MobiDB-lite"/>
    </source>
</evidence>
<comment type="similarity">
    <text evidence="2">Belongs to the NOP14 family.</text>
</comment>
<feature type="region of interest" description="Disordered" evidence="8">
    <location>
        <begin position="899"/>
        <end position="934"/>
    </location>
</feature>
<feature type="compositionally biased region" description="Low complexity" evidence="8">
    <location>
        <begin position="310"/>
        <end position="339"/>
    </location>
</feature>
<feature type="region of interest" description="Disordered" evidence="8">
    <location>
        <begin position="1205"/>
        <end position="1232"/>
    </location>
</feature>
<feature type="compositionally biased region" description="Acidic residues" evidence="8">
    <location>
        <begin position="477"/>
        <end position="496"/>
    </location>
</feature>
<dbReference type="VEuPathDB" id="ToxoDB:BESB_074130"/>
<dbReference type="RefSeq" id="XP_029218270.1">
    <property type="nucleotide sequence ID" value="XM_029365786.1"/>
</dbReference>
<keyword evidence="4" id="KW-0698">rRNA processing</keyword>
<comment type="subcellular location">
    <subcellularLocation>
        <location evidence="1">Nucleus</location>
        <location evidence="1">Nucleolus</location>
    </subcellularLocation>
</comment>
<evidence type="ECO:0000256" key="3">
    <source>
        <dbReference type="ARBA" id="ARBA00022517"/>
    </source>
</evidence>
<dbReference type="GO" id="GO:0030692">
    <property type="term" value="C:Noc4p-Nop14p complex"/>
    <property type="evidence" value="ECO:0007669"/>
    <property type="project" value="TreeGrafter"/>
</dbReference>
<dbReference type="GO" id="GO:0030490">
    <property type="term" value="P:maturation of SSU-rRNA"/>
    <property type="evidence" value="ECO:0007669"/>
    <property type="project" value="TreeGrafter"/>
</dbReference>
<keyword evidence="10" id="KW-1185">Reference proteome</keyword>
<feature type="compositionally biased region" description="Basic and acidic residues" evidence="8">
    <location>
        <begin position="260"/>
        <end position="281"/>
    </location>
</feature>
<protein>
    <recommendedName>
        <fullName evidence="11">Nop14-like family protein</fullName>
    </recommendedName>
</protein>
<evidence type="ECO:0000256" key="1">
    <source>
        <dbReference type="ARBA" id="ARBA00004604"/>
    </source>
</evidence>
<feature type="region of interest" description="Disordered" evidence="8">
    <location>
        <begin position="378"/>
        <end position="572"/>
    </location>
</feature>
<feature type="compositionally biased region" description="Basic residues" evidence="8">
    <location>
        <begin position="756"/>
        <end position="765"/>
    </location>
</feature>
<evidence type="ECO:0008006" key="11">
    <source>
        <dbReference type="Google" id="ProtNLM"/>
    </source>
</evidence>
<dbReference type="EMBL" id="NWUJ01000007">
    <property type="protein sequence ID" value="PFH34261.1"/>
    <property type="molecule type" value="Genomic_DNA"/>
</dbReference>
<evidence type="ECO:0000313" key="9">
    <source>
        <dbReference type="EMBL" id="PFH34261.1"/>
    </source>
</evidence>
<feature type="region of interest" description="Disordered" evidence="8">
    <location>
        <begin position="310"/>
        <end position="345"/>
    </location>
</feature>
<feature type="compositionally biased region" description="Basic and acidic residues" evidence="8">
    <location>
        <begin position="908"/>
        <end position="920"/>
    </location>
</feature>
<dbReference type="InterPro" id="IPR007276">
    <property type="entry name" value="Nop14"/>
</dbReference>
<feature type="region of interest" description="Disordered" evidence="8">
    <location>
        <begin position="47"/>
        <end position="69"/>
    </location>
</feature>
<dbReference type="GO" id="GO:0032040">
    <property type="term" value="C:small-subunit processome"/>
    <property type="evidence" value="ECO:0007669"/>
    <property type="project" value="InterPro"/>
</dbReference>
<feature type="coiled-coil region" evidence="7">
    <location>
        <begin position="199"/>
        <end position="226"/>
    </location>
</feature>
<dbReference type="PANTHER" id="PTHR23183:SF0">
    <property type="entry name" value="NUCLEOLAR PROTEIN 14"/>
    <property type="match status" value="1"/>
</dbReference>
<evidence type="ECO:0000256" key="4">
    <source>
        <dbReference type="ARBA" id="ARBA00022552"/>
    </source>
</evidence>
<keyword evidence="3" id="KW-0690">Ribosome biogenesis</keyword>
<reference evidence="9 10" key="1">
    <citation type="submission" date="2017-09" db="EMBL/GenBank/DDBJ databases">
        <title>Genome sequencing of Besnoitia besnoiti strain Bb-Ger1.</title>
        <authorList>
            <person name="Schares G."/>
            <person name="Venepally P."/>
            <person name="Lorenzi H.A."/>
        </authorList>
    </citation>
    <scope>NUCLEOTIDE SEQUENCE [LARGE SCALE GENOMIC DNA]</scope>
    <source>
        <strain evidence="9 10">Bb-Ger1</strain>
    </source>
</reference>
<feature type="compositionally biased region" description="Acidic residues" evidence="8">
    <location>
        <begin position="124"/>
        <end position="133"/>
    </location>
</feature>
<dbReference type="OrthoDB" id="441771at2759"/>
<evidence type="ECO:0000256" key="7">
    <source>
        <dbReference type="SAM" id="Coils"/>
    </source>
</evidence>
<feature type="compositionally biased region" description="Acidic residues" evidence="8">
    <location>
        <begin position="399"/>
        <end position="469"/>
    </location>
</feature>
<dbReference type="PANTHER" id="PTHR23183">
    <property type="entry name" value="NOP14"/>
    <property type="match status" value="1"/>
</dbReference>
<feature type="region of interest" description="Disordered" evidence="8">
    <location>
        <begin position="737"/>
        <end position="772"/>
    </location>
</feature>
<feature type="region of interest" description="Disordered" evidence="8">
    <location>
        <begin position="174"/>
        <end position="193"/>
    </location>
</feature>
<feature type="compositionally biased region" description="Acidic residues" evidence="8">
    <location>
        <begin position="523"/>
        <end position="549"/>
    </location>
</feature>
<evidence type="ECO:0000256" key="5">
    <source>
        <dbReference type="ARBA" id="ARBA00023242"/>
    </source>
</evidence>
<evidence type="ECO:0000256" key="2">
    <source>
        <dbReference type="ARBA" id="ARBA00007466"/>
    </source>
</evidence>
<dbReference type="AlphaFoldDB" id="A0A2A9MD90"/>
<feature type="region of interest" description="Disordered" evidence="8">
    <location>
        <begin position="1"/>
        <end position="23"/>
    </location>
</feature>
<evidence type="ECO:0000313" key="10">
    <source>
        <dbReference type="Proteomes" id="UP000224006"/>
    </source>
</evidence>
<organism evidence="9 10">
    <name type="scientific">Besnoitia besnoiti</name>
    <name type="common">Apicomplexan protozoan</name>
    <dbReference type="NCBI Taxonomy" id="94643"/>
    <lineage>
        <taxon>Eukaryota</taxon>
        <taxon>Sar</taxon>
        <taxon>Alveolata</taxon>
        <taxon>Apicomplexa</taxon>
        <taxon>Conoidasida</taxon>
        <taxon>Coccidia</taxon>
        <taxon>Eucoccidiorida</taxon>
        <taxon>Eimeriorina</taxon>
        <taxon>Sarcocystidae</taxon>
        <taxon>Besnoitia</taxon>
    </lineage>
</organism>